<dbReference type="AlphaFoldDB" id="A0A0E9UQ99"/>
<reference evidence="1" key="2">
    <citation type="journal article" date="2015" name="Fish Shellfish Immunol.">
        <title>Early steps in the European eel (Anguilla anguilla)-Vibrio vulnificus interaction in the gills: Role of the RtxA13 toxin.</title>
        <authorList>
            <person name="Callol A."/>
            <person name="Pajuelo D."/>
            <person name="Ebbesson L."/>
            <person name="Teles M."/>
            <person name="MacKenzie S."/>
            <person name="Amaro C."/>
        </authorList>
    </citation>
    <scope>NUCLEOTIDE SEQUENCE</scope>
</reference>
<organism evidence="1">
    <name type="scientific">Anguilla anguilla</name>
    <name type="common">European freshwater eel</name>
    <name type="synonym">Muraena anguilla</name>
    <dbReference type="NCBI Taxonomy" id="7936"/>
    <lineage>
        <taxon>Eukaryota</taxon>
        <taxon>Metazoa</taxon>
        <taxon>Chordata</taxon>
        <taxon>Craniata</taxon>
        <taxon>Vertebrata</taxon>
        <taxon>Euteleostomi</taxon>
        <taxon>Actinopterygii</taxon>
        <taxon>Neopterygii</taxon>
        <taxon>Teleostei</taxon>
        <taxon>Anguilliformes</taxon>
        <taxon>Anguillidae</taxon>
        <taxon>Anguilla</taxon>
    </lineage>
</organism>
<proteinExistence type="predicted"/>
<name>A0A0E9UQ99_ANGAN</name>
<protein>
    <submittedName>
        <fullName evidence="1">Uncharacterized protein</fullName>
    </submittedName>
</protein>
<reference evidence="1" key="1">
    <citation type="submission" date="2014-11" db="EMBL/GenBank/DDBJ databases">
        <authorList>
            <person name="Amaro Gonzalez C."/>
        </authorList>
    </citation>
    <scope>NUCLEOTIDE SEQUENCE</scope>
</reference>
<accession>A0A0E9UQ99</accession>
<dbReference type="EMBL" id="GBXM01040580">
    <property type="protein sequence ID" value="JAH67997.1"/>
    <property type="molecule type" value="Transcribed_RNA"/>
</dbReference>
<sequence length="33" mass="3896">MRLFYVSKFLPCCLSNVLHDTFLQYYFACLGSD</sequence>
<evidence type="ECO:0000313" key="1">
    <source>
        <dbReference type="EMBL" id="JAH67997.1"/>
    </source>
</evidence>